<feature type="transmembrane region" description="Helical" evidence="6">
    <location>
        <begin position="423"/>
        <end position="445"/>
    </location>
</feature>
<feature type="transmembrane region" description="Helical" evidence="6">
    <location>
        <begin position="394"/>
        <end position="417"/>
    </location>
</feature>
<dbReference type="PROSITE" id="PS50850">
    <property type="entry name" value="MFS"/>
    <property type="match status" value="1"/>
</dbReference>
<keyword evidence="4 6" id="KW-0472">Membrane</keyword>
<feature type="domain" description="Major facilitator superfamily (MFS) profile" evidence="7">
    <location>
        <begin position="29"/>
        <end position="444"/>
    </location>
</feature>
<evidence type="ECO:0000313" key="9">
    <source>
        <dbReference type="Proteomes" id="UP000838412"/>
    </source>
</evidence>
<evidence type="ECO:0000259" key="7">
    <source>
        <dbReference type="PROSITE" id="PS50850"/>
    </source>
</evidence>
<dbReference type="InterPro" id="IPR005829">
    <property type="entry name" value="Sugar_transporter_CS"/>
</dbReference>
<keyword evidence="2 6" id="KW-0812">Transmembrane</keyword>
<feature type="transmembrane region" description="Helical" evidence="6">
    <location>
        <begin position="335"/>
        <end position="353"/>
    </location>
</feature>
<dbReference type="GO" id="GO:0016020">
    <property type="term" value="C:membrane"/>
    <property type="evidence" value="ECO:0007669"/>
    <property type="project" value="UniProtKB-SubCell"/>
</dbReference>
<evidence type="ECO:0000256" key="6">
    <source>
        <dbReference type="SAM" id="Phobius"/>
    </source>
</evidence>
<dbReference type="EMBL" id="OV696696">
    <property type="protein sequence ID" value="CAH1239727.1"/>
    <property type="molecule type" value="Genomic_DNA"/>
</dbReference>
<feature type="transmembrane region" description="Helical" evidence="6">
    <location>
        <begin position="101"/>
        <end position="122"/>
    </location>
</feature>
<dbReference type="PROSITE" id="PS00216">
    <property type="entry name" value="SUGAR_TRANSPORT_1"/>
    <property type="match status" value="1"/>
</dbReference>
<dbReference type="Gene3D" id="1.20.1250.20">
    <property type="entry name" value="MFS general substrate transporter like domains"/>
    <property type="match status" value="1"/>
</dbReference>
<evidence type="ECO:0000256" key="3">
    <source>
        <dbReference type="ARBA" id="ARBA00022989"/>
    </source>
</evidence>
<dbReference type="PANTHER" id="PTHR23507:SF1">
    <property type="entry name" value="FI18259P1-RELATED"/>
    <property type="match status" value="1"/>
</dbReference>
<dbReference type="InterPro" id="IPR020846">
    <property type="entry name" value="MFS_dom"/>
</dbReference>
<proteinExistence type="inferred from homology"/>
<comment type="similarity">
    <text evidence="5">Belongs to the major facilitator superfamily. SLC46A family.</text>
</comment>
<feature type="transmembrane region" description="Helical" evidence="6">
    <location>
        <begin position="194"/>
        <end position="216"/>
    </location>
</feature>
<name>A0A8J9VS65_BRALA</name>
<reference evidence="8" key="1">
    <citation type="submission" date="2022-01" db="EMBL/GenBank/DDBJ databases">
        <authorList>
            <person name="Braso-Vives M."/>
        </authorList>
    </citation>
    <scope>NUCLEOTIDE SEQUENCE</scope>
</reference>
<feature type="transmembrane region" description="Helical" evidence="6">
    <location>
        <begin position="67"/>
        <end position="89"/>
    </location>
</feature>
<evidence type="ECO:0000256" key="5">
    <source>
        <dbReference type="ARBA" id="ARBA00038227"/>
    </source>
</evidence>
<comment type="subcellular location">
    <subcellularLocation>
        <location evidence="1">Membrane</location>
        <topology evidence="1">Multi-pass membrane protein</topology>
    </subcellularLocation>
</comment>
<feature type="transmembrane region" description="Helical" evidence="6">
    <location>
        <begin position="167"/>
        <end position="188"/>
    </location>
</feature>
<evidence type="ECO:0000313" key="8">
    <source>
        <dbReference type="EMBL" id="CAH1239727.1"/>
    </source>
</evidence>
<feature type="transmembrane region" description="Helical" evidence="6">
    <location>
        <begin position="128"/>
        <end position="155"/>
    </location>
</feature>
<protein>
    <submittedName>
        <fullName evidence="8">SLC46A3 protein</fullName>
    </submittedName>
</protein>
<evidence type="ECO:0000256" key="2">
    <source>
        <dbReference type="ARBA" id="ARBA00022692"/>
    </source>
</evidence>
<evidence type="ECO:0000256" key="4">
    <source>
        <dbReference type="ARBA" id="ARBA00023136"/>
    </source>
</evidence>
<feature type="transmembrane region" description="Helical" evidence="6">
    <location>
        <begin position="359"/>
        <end position="382"/>
    </location>
</feature>
<keyword evidence="3 6" id="KW-1133">Transmembrane helix</keyword>
<feature type="transmembrane region" description="Helical" evidence="6">
    <location>
        <begin position="271"/>
        <end position="294"/>
    </location>
</feature>
<keyword evidence="9" id="KW-1185">Reference proteome</keyword>
<dbReference type="Pfam" id="PF07690">
    <property type="entry name" value="MFS_1"/>
    <property type="match status" value="1"/>
</dbReference>
<organism evidence="8 9">
    <name type="scientific">Branchiostoma lanceolatum</name>
    <name type="common">Common lancelet</name>
    <name type="synonym">Amphioxus lanceolatum</name>
    <dbReference type="NCBI Taxonomy" id="7740"/>
    <lineage>
        <taxon>Eukaryota</taxon>
        <taxon>Metazoa</taxon>
        <taxon>Chordata</taxon>
        <taxon>Cephalochordata</taxon>
        <taxon>Leptocardii</taxon>
        <taxon>Amphioxiformes</taxon>
        <taxon>Branchiostomatidae</taxon>
        <taxon>Branchiostoma</taxon>
    </lineage>
</organism>
<sequence>MGRSLREVITVEPVIALYMMALNLQTPVLQQVVWVKSCLSMFNNQTFCDGLEKSDDVELQDEVQSQASMWILANVIALTIPSIIVTVFVGPWSDRVGRKVAMILPALGGCLMSVNIVFQSWWIDLPWYLLLIGPFISGFCGGFATVLLSVFSYLADVTTEEERTKRMGIVDATNTLGCTVGLLLSGVMADNVGYVPVFITCAALQLLLILYVIFWLKNPAPVRPRTTSLLNVDPSEQKGACLQFFSLSNVKKVAQICTKKRPNNRRVHVNLTYLCLFLTALIPAGVAETGLLFVKAEPLKWSESLYGYWQATQNVIPSVTLLVVMPFLAKRLPDTALVIIGGISYVAKFEIMAFSSTTWLMFCAAAAGAFQYLALGALHGMISKQVDSSEQGATFSLMGVLECGSALFSSLIFNSLYAATIRYFHGACFLLMVLMSFFIIVINVWQEWDQKPQWVSPSLQDSDDRFDNRKTALIT</sequence>
<dbReference type="AlphaFoldDB" id="A0A8J9VS65"/>
<accession>A0A8J9VS65</accession>
<dbReference type="Proteomes" id="UP000838412">
    <property type="component" value="Chromosome 11"/>
</dbReference>
<dbReference type="GO" id="GO:0022857">
    <property type="term" value="F:transmembrane transporter activity"/>
    <property type="evidence" value="ECO:0007669"/>
    <property type="project" value="InterPro"/>
</dbReference>
<gene>
    <name evidence="8" type="primary">SLC46A3</name>
    <name evidence="8" type="ORF">BLAG_LOCUS3948</name>
</gene>
<dbReference type="OrthoDB" id="3026777at2759"/>
<dbReference type="PANTHER" id="PTHR23507">
    <property type="entry name" value="ZGC:174356"/>
    <property type="match status" value="1"/>
</dbReference>
<evidence type="ECO:0000256" key="1">
    <source>
        <dbReference type="ARBA" id="ARBA00004141"/>
    </source>
</evidence>
<dbReference type="InterPro" id="IPR011701">
    <property type="entry name" value="MFS"/>
</dbReference>
<dbReference type="SUPFAM" id="SSF103473">
    <property type="entry name" value="MFS general substrate transporter"/>
    <property type="match status" value="1"/>
</dbReference>
<dbReference type="InterPro" id="IPR036259">
    <property type="entry name" value="MFS_trans_sf"/>
</dbReference>
<feature type="transmembrane region" description="Helical" evidence="6">
    <location>
        <begin position="306"/>
        <end position="328"/>
    </location>
</feature>